<evidence type="ECO:0000256" key="7">
    <source>
        <dbReference type="SAM" id="Phobius"/>
    </source>
</evidence>
<keyword evidence="3 6" id="KW-0378">Hydrolase</keyword>
<feature type="transmembrane region" description="Helical" evidence="7">
    <location>
        <begin position="93"/>
        <end position="111"/>
    </location>
</feature>
<proteinExistence type="inferred from homology"/>
<dbReference type="GO" id="GO:0006508">
    <property type="term" value="P:proteolysis"/>
    <property type="evidence" value="ECO:0007669"/>
    <property type="project" value="UniProtKB-KW"/>
</dbReference>
<evidence type="ECO:0000256" key="4">
    <source>
        <dbReference type="ARBA" id="ARBA00022833"/>
    </source>
</evidence>
<evidence type="ECO:0000256" key="1">
    <source>
        <dbReference type="ARBA" id="ARBA00022670"/>
    </source>
</evidence>
<evidence type="ECO:0000259" key="8">
    <source>
        <dbReference type="Pfam" id="PF01435"/>
    </source>
</evidence>
<dbReference type="PANTHER" id="PTHR34978:SF3">
    <property type="entry name" value="SLR0241 PROTEIN"/>
    <property type="match status" value="1"/>
</dbReference>
<dbReference type="Gene3D" id="3.30.2010.10">
    <property type="entry name" value="Metalloproteases ('zincins'), catalytic domain"/>
    <property type="match status" value="1"/>
</dbReference>
<keyword evidence="7" id="KW-0812">Transmembrane</keyword>
<evidence type="ECO:0000256" key="6">
    <source>
        <dbReference type="RuleBase" id="RU003983"/>
    </source>
</evidence>
<keyword evidence="2" id="KW-0479">Metal-binding</keyword>
<keyword evidence="5 6" id="KW-0482">Metalloprotease</keyword>
<keyword evidence="1 6" id="KW-0645">Protease</keyword>
<dbReference type="Proteomes" id="UP000239494">
    <property type="component" value="Unassembled WGS sequence"/>
</dbReference>
<feature type="domain" description="Peptidase M48" evidence="8">
    <location>
        <begin position="134"/>
        <end position="193"/>
    </location>
</feature>
<comment type="caution">
    <text evidence="9">The sequence shown here is derived from an EMBL/GenBank/DDBJ whole genome shotgun (WGS) entry which is preliminary data.</text>
</comment>
<evidence type="ECO:0000256" key="3">
    <source>
        <dbReference type="ARBA" id="ARBA00022801"/>
    </source>
</evidence>
<feature type="transmembrane region" description="Helical" evidence="7">
    <location>
        <begin position="43"/>
        <end position="64"/>
    </location>
</feature>
<comment type="cofactor">
    <cofactor evidence="6">
        <name>Zn(2+)</name>
        <dbReference type="ChEBI" id="CHEBI:29105"/>
    </cofactor>
    <text evidence="6">Binds 1 zinc ion per subunit.</text>
</comment>
<accession>A0A2T0THK2</accession>
<organism evidence="9 10">
    <name type="scientific">Umezawaea tangerina</name>
    <dbReference type="NCBI Taxonomy" id="84725"/>
    <lineage>
        <taxon>Bacteria</taxon>
        <taxon>Bacillati</taxon>
        <taxon>Actinomycetota</taxon>
        <taxon>Actinomycetes</taxon>
        <taxon>Pseudonocardiales</taxon>
        <taxon>Pseudonocardiaceae</taxon>
        <taxon>Umezawaea</taxon>
    </lineage>
</organism>
<dbReference type="AlphaFoldDB" id="A0A2T0THK2"/>
<feature type="transmembrane region" description="Helical" evidence="7">
    <location>
        <begin position="277"/>
        <end position="296"/>
    </location>
</feature>
<evidence type="ECO:0000313" key="10">
    <source>
        <dbReference type="Proteomes" id="UP000239494"/>
    </source>
</evidence>
<keyword evidence="4 6" id="KW-0862">Zinc</keyword>
<keyword evidence="7" id="KW-0472">Membrane</keyword>
<name>A0A2T0THK2_9PSEU</name>
<dbReference type="OrthoDB" id="3541294at2"/>
<keyword evidence="10" id="KW-1185">Reference proteome</keyword>
<sequence>MSQTEGSGMFDHFAWSVLATPLLVVLGAHLLADRLRPEPALRVVAWSAVVAAAASTVTLLLFAVKALVEVPAVAALGGWSAETVAADTAGVPWVSWFSLAWVPPAALMAAWRWRGRRAALREARSAVDRLEPRGDLVTVADDRVAAFALPGLPRRIVVTTGMLSVLDERQRGALIAHERAHLHGGHHRLVWLTRLAATVQPLLWPVAHQVAYLVERVADESAAAEVGDRRHVARAIGVAALAAKADRGPLGALMALGSSPGTVPRRVSALMAPRRRLGWPGVLLVLLAVATVVWTAEGARDLQELLELASTTGR</sequence>
<protein>
    <submittedName>
        <fullName evidence="9">Peptidase M48-like protein</fullName>
    </submittedName>
</protein>
<dbReference type="EMBL" id="PVTF01000002">
    <property type="protein sequence ID" value="PRY45089.1"/>
    <property type="molecule type" value="Genomic_DNA"/>
</dbReference>
<gene>
    <name evidence="9" type="ORF">CLV43_102654</name>
</gene>
<evidence type="ECO:0000313" key="9">
    <source>
        <dbReference type="EMBL" id="PRY45089.1"/>
    </source>
</evidence>
<dbReference type="GO" id="GO:0004222">
    <property type="term" value="F:metalloendopeptidase activity"/>
    <property type="evidence" value="ECO:0007669"/>
    <property type="project" value="InterPro"/>
</dbReference>
<dbReference type="PANTHER" id="PTHR34978">
    <property type="entry name" value="POSSIBLE SENSOR-TRANSDUCER PROTEIN BLAR"/>
    <property type="match status" value="1"/>
</dbReference>
<dbReference type="GO" id="GO:0046872">
    <property type="term" value="F:metal ion binding"/>
    <property type="evidence" value="ECO:0007669"/>
    <property type="project" value="UniProtKB-KW"/>
</dbReference>
<dbReference type="Pfam" id="PF01435">
    <property type="entry name" value="Peptidase_M48"/>
    <property type="match status" value="1"/>
</dbReference>
<dbReference type="RefSeq" id="WP_146174704.1">
    <property type="nucleotide sequence ID" value="NZ_PVTF01000002.1"/>
</dbReference>
<feature type="transmembrane region" description="Helical" evidence="7">
    <location>
        <begin position="12"/>
        <end position="31"/>
    </location>
</feature>
<reference evidence="9 10" key="1">
    <citation type="submission" date="2018-03" db="EMBL/GenBank/DDBJ databases">
        <title>Genomic Encyclopedia of Archaeal and Bacterial Type Strains, Phase II (KMG-II): from individual species to whole genera.</title>
        <authorList>
            <person name="Goeker M."/>
        </authorList>
    </citation>
    <scope>NUCLEOTIDE SEQUENCE [LARGE SCALE GENOMIC DNA]</scope>
    <source>
        <strain evidence="9 10">DSM 44720</strain>
    </source>
</reference>
<evidence type="ECO:0000256" key="5">
    <source>
        <dbReference type="ARBA" id="ARBA00023049"/>
    </source>
</evidence>
<evidence type="ECO:0000256" key="2">
    <source>
        <dbReference type="ARBA" id="ARBA00022723"/>
    </source>
</evidence>
<dbReference type="CDD" id="cd07326">
    <property type="entry name" value="M56_BlaR1_MecR1_like"/>
    <property type="match status" value="1"/>
</dbReference>
<comment type="similarity">
    <text evidence="6">Belongs to the peptidase M48 family.</text>
</comment>
<dbReference type="InterPro" id="IPR001915">
    <property type="entry name" value="Peptidase_M48"/>
</dbReference>
<dbReference type="InterPro" id="IPR052173">
    <property type="entry name" value="Beta-lactam_resp_regulator"/>
</dbReference>
<keyword evidence="7" id="KW-1133">Transmembrane helix</keyword>